<evidence type="ECO:0000256" key="4">
    <source>
        <dbReference type="ARBA" id="ARBA00023163"/>
    </source>
</evidence>
<dbReference type="SUPFAM" id="SSF46689">
    <property type="entry name" value="Homeodomain-like"/>
    <property type="match status" value="2"/>
</dbReference>
<feature type="domain" description="Myb-like" evidence="7">
    <location>
        <begin position="136"/>
        <end position="188"/>
    </location>
</feature>
<dbReference type="InterPro" id="IPR009057">
    <property type="entry name" value="Homeodomain-like_sf"/>
</dbReference>
<comment type="subcellular location">
    <subcellularLocation>
        <location evidence="1">Nucleus</location>
    </subcellularLocation>
</comment>
<keyword evidence="5" id="KW-0539">Nucleus</keyword>
<dbReference type="SMART" id="SM00717">
    <property type="entry name" value="SANT"/>
    <property type="match status" value="2"/>
</dbReference>
<evidence type="ECO:0000313" key="10">
    <source>
        <dbReference type="EMBL" id="CAD8661876.1"/>
    </source>
</evidence>
<feature type="compositionally biased region" description="Acidic residues" evidence="6">
    <location>
        <begin position="108"/>
        <end position="118"/>
    </location>
</feature>
<protein>
    <submittedName>
        <fullName evidence="10">Uncharacterized protein</fullName>
    </submittedName>
</protein>
<dbReference type="InterPro" id="IPR017884">
    <property type="entry name" value="SANT_dom"/>
</dbReference>
<dbReference type="GO" id="GO:0005634">
    <property type="term" value="C:nucleus"/>
    <property type="evidence" value="ECO:0007669"/>
    <property type="project" value="UniProtKB-SubCell"/>
</dbReference>
<feature type="domain" description="SANT" evidence="8">
    <location>
        <begin position="144"/>
        <end position="192"/>
    </location>
</feature>
<evidence type="ECO:0000256" key="3">
    <source>
        <dbReference type="ARBA" id="ARBA00023125"/>
    </source>
</evidence>
<dbReference type="PROSITE" id="PS50090">
    <property type="entry name" value="MYB_LIKE"/>
    <property type="match status" value="2"/>
</dbReference>
<dbReference type="PANTHER" id="PTHR44042">
    <property type="entry name" value="DUPLICATED HOMEODOMAIN-LIKE SUPERFAMILY PROTEIN-RELATED"/>
    <property type="match status" value="1"/>
</dbReference>
<evidence type="ECO:0000256" key="5">
    <source>
        <dbReference type="ARBA" id="ARBA00023242"/>
    </source>
</evidence>
<proteinExistence type="predicted"/>
<dbReference type="FunFam" id="1.10.10.60:FF:000009">
    <property type="entry name" value="transcription factor MYB1R1"/>
    <property type="match status" value="1"/>
</dbReference>
<dbReference type="GO" id="GO:0003677">
    <property type="term" value="F:DNA binding"/>
    <property type="evidence" value="ECO:0007669"/>
    <property type="project" value="UniProtKB-KW"/>
</dbReference>
<dbReference type="EMBL" id="HBFA01013456">
    <property type="protein sequence ID" value="CAD8661876.1"/>
    <property type="molecule type" value="Transcribed_RNA"/>
</dbReference>
<feature type="region of interest" description="Disordered" evidence="6">
    <location>
        <begin position="99"/>
        <end position="143"/>
    </location>
</feature>
<feature type="compositionally biased region" description="Basic and acidic residues" evidence="6">
    <location>
        <begin position="134"/>
        <end position="143"/>
    </location>
</feature>
<dbReference type="PROSITE" id="PS51293">
    <property type="entry name" value="SANT"/>
    <property type="match status" value="1"/>
</dbReference>
<sequence length="283" mass="30624">MGRAGIKAEEDDTAAELLNGMDERIGHGALSSSFGLGNSDWSLSDDNKLEDALAKFIDEEPGEQLWKKIAALLSGKTPEQIQARYKSLEGDIARIESGETPLPLYGESLDDEEAEDGSDTVQSGSAKASGKSGGDQERRKGIPWTEEEHRLFLMGLAKFGKGDWRSISRNFVISRTPTQVASHAQKYFIRLNSLNKKDKRRSSIHDITSINNGGEMAGMNQVPQYSQGAVTMTGQPAMGGMPHPSAQQGMYPAQGVTMPMGHHGHPAYMTPVAGVPVAQYVPH</sequence>
<dbReference type="InterPro" id="IPR017930">
    <property type="entry name" value="Myb_dom"/>
</dbReference>
<organism evidence="10">
    <name type="scientific">Pyramimonas obovata</name>
    <dbReference type="NCBI Taxonomy" id="1411642"/>
    <lineage>
        <taxon>Eukaryota</taxon>
        <taxon>Viridiplantae</taxon>
        <taxon>Chlorophyta</taxon>
        <taxon>Pyramimonadophyceae</taxon>
        <taxon>Pyramimonadales</taxon>
        <taxon>Pyramimonadaceae</taxon>
        <taxon>Pyramimonas</taxon>
        <taxon>Pyramimonas incertae sedis</taxon>
    </lineage>
</organism>
<feature type="domain" description="HTH myb-type" evidence="9">
    <location>
        <begin position="135"/>
        <end position="192"/>
    </location>
</feature>
<dbReference type="PROSITE" id="PS51294">
    <property type="entry name" value="HTH_MYB"/>
    <property type="match status" value="1"/>
</dbReference>
<keyword evidence="4" id="KW-0804">Transcription</keyword>
<evidence type="ECO:0000256" key="2">
    <source>
        <dbReference type="ARBA" id="ARBA00023015"/>
    </source>
</evidence>
<evidence type="ECO:0000256" key="6">
    <source>
        <dbReference type="SAM" id="MobiDB-lite"/>
    </source>
</evidence>
<keyword evidence="3" id="KW-0238">DNA-binding</keyword>
<reference evidence="10" key="1">
    <citation type="submission" date="2021-01" db="EMBL/GenBank/DDBJ databases">
        <authorList>
            <person name="Corre E."/>
            <person name="Pelletier E."/>
            <person name="Niang G."/>
            <person name="Scheremetjew M."/>
            <person name="Finn R."/>
            <person name="Kale V."/>
            <person name="Holt S."/>
            <person name="Cochrane G."/>
            <person name="Meng A."/>
            <person name="Brown T."/>
            <person name="Cohen L."/>
        </authorList>
    </citation>
    <scope>NUCLEOTIDE SEQUENCE</scope>
    <source>
        <strain evidence="10">CCMP722</strain>
    </source>
</reference>
<feature type="domain" description="Myb-like" evidence="7">
    <location>
        <begin position="39"/>
        <end position="89"/>
    </location>
</feature>
<keyword evidence="2" id="KW-0805">Transcription regulation</keyword>
<dbReference type="CDD" id="cd00167">
    <property type="entry name" value="SANT"/>
    <property type="match status" value="2"/>
</dbReference>
<dbReference type="Gene3D" id="1.10.10.60">
    <property type="entry name" value="Homeodomain-like"/>
    <property type="match status" value="2"/>
</dbReference>
<dbReference type="AlphaFoldDB" id="A0A7S0N8S2"/>
<dbReference type="Pfam" id="PF00249">
    <property type="entry name" value="Myb_DNA-binding"/>
    <property type="match status" value="2"/>
</dbReference>
<evidence type="ECO:0000259" key="7">
    <source>
        <dbReference type="PROSITE" id="PS50090"/>
    </source>
</evidence>
<dbReference type="PANTHER" id="PTHR44042:SF67">
    <property type="entry name" value="MYB-LIKE PROTEIN I"/>
    <property type="match status" value="1"/>
</dbReference>
<gene>
    <name evidence="10" type="ORF">POBO1169_LOCUS6995</name>
</gene>
<evidence type="ECO:0000256" key="1">
    <source>
        <dbReference type="ARBA" id="ARBA00004123"/>
    </source>
</evidence>
<accession>A0A7S0N8S2</accession>
<dbReference type="InterPro" id="IPR006447">
    <property type="entry name" value="Myb_dom_plants"/>
</dbReference>
<dbReference type="NCBIfam" id="TIGR01557">
    <property type="entry name" value="myb_SHAQKYF"/>
    <property type="match status" value="1"/>
</dbReference>
<name>A0A7S0N8S2_9CHLO</name>
<evidence type="ECO:0000259" key="9">
    <source>
        <dbReference type="PROSITE" id="PS51294"/>
    </source>
</evidence>
<evidence type="ECO:0000259" key="8">
    <source>
        <dbReference type="PROSITE" id="PS51293"/>
    </source>
</evidence>
<dbReference type="InterPro" id="IPR001005">
    <property type="entry name" value="SANT/Myb"/>
</dbReference>